<dbReference type="PANTHER" id="PTHR12952:SF0">
    <property type="entry name" value="PROTEIN SYS1 HOMOLOG"/>
    <property type="match status" value="1"/>
</dbReference>
<comment type="caution">
    <text evidence="11">The sequence shown here is derived from an EMBL/GenBank/DDBJ whole genome shotgun (WGS) entry which is preliminary data.</text>
</comment>
<keyword evidence="6 10" id="KW-1133">Transmembrane helix</keyword>
<proteinExistence type="inferred from homology"/>
<dbReference type="GO" id="GO:0043001">
    <property type="term" value="P:Golgi to plasma membrane protein transport"/>
    <property type="evidence" value="ECO:0007669"/>
    <property type="project" value="TreeGrafter"/>
</dbReference>
<dbReference type="GO" id="GO:0005829">
    <property type="term" value="C:cytosol"/>
    <property type="evidence" value="ECO:0007669"/>
    <property type="project" value="GOC"/>
</dbReference>
<dbReference type="GO" id="GO:0005802">
    <property type="term" value="C:trans-Golgi network"/>
    <property type="evidence" value="ECO:0007669"/>
    <property type="project" value="TreeGrafter"/>
</dbReference>
<keyword evidence="5" id="KW-0653">Protein transport</keyword>
<evidence type="ECO:0000256" key="7">
    <source>
        <dbReference type="ARBA" id="ARBA00023034"/>
    </source>
</evidence>
<evidence type="ECO:0000256" key="5">
    <source>
        <dbReference type="ARBA" id="ARBA00022927"/>
    </source>
</evidence>
<keyword evidence="4 10" id="KW-0812">Transmembrane</keyword>
<feature type="transmembrane region" description="Helical" evidence="10">
    <location>
        <begin position="77"/>
        <end position="96"/>
    </location>
</feature>
<feature type="transmembrane region" description="Helical" evidence="10">
    <location>
        <begin position="129"/>
        <end position="149"/>
    </location>
</feature>
<dbReference type="EMBL" id="VRMN01000002">
    <property type="protein sequence ID" value="KAA8496611.1"/>
    <property type="molecule type" value="Genomic_DNA"/>
</dbReference>
<dbReference type="OMA" id="EYEMVGM"/>
<protein>
    <submittedName>
        <fullName evidence="11">Protein SYS1-like</fullName>
    </submittedName>
</protein>
<keyword evidence="8 10" id="KW-0472">Membrane</keyword>
<dbReference type="AlphaFoldDB" id="A0A5J4YYC7"/>
<dbReference type="GO" id="GO:0000139">
    <property type="term" value="C:Golgi membrane"/>
    <property type="evidence" value="ECO:0007669"/>
    <property type="project" value="UniProtKB-SubCell"/>
</dbReference>
<dbReference type="InterPro" id="IPR019185">
    <property type="entry name" value="Integral_membrane_SYS1-rel"/>
</dbReference>
<accession>A0A5J4YYC7</accession>
<name>A0A5J4YYC7_PORPP</name>
<feature type="transmembrane region" description="Helical" evidence="10">
    <location>
        <begin position="21"/>
        <end position="45"/>
    </location>
</feature>
<gene>
    <name evidence="11" type="ORF">FVE85_0340</name>
</gene>
<evidence type="ECO:0000256" key="8">
    <source>
        <dbReference type="ARBA" id="ARBA00023136"/>
    </source>
</evidence>
<reference evidence="12" key="1">
    <citation type="journal article" date="2019" name="Nat. Commun.">
        <title>Expansion of phycobilisome linker gene families in mesophilic red algae.</title>
        <authorList>
            <person name="Lee J."/>
            <person name="Kim D."/>
            <person name="Bhattacharya D."/>
            <person name="Yoon H.S."/>
        </authorList>
    </citation>
    <scope>NUCLEOTIDE SEQUENCE [LARGE SCALE GENOMIC DNA]</scope>
    <source>
        <strain evidence="12">CCMP 1328</strain>
    </source>
</reference>
<dbReference type="GO" id="GO:0006895">
    <property type="term" value="P:Golgi to endosome transport"/>
    <property type="evidence" value="ECO:0007669"/>
    <property type="project" value="TreeGrafter"/>
</dbReference>
<evidence type="ECO:0000256" key="10">
    <source>
        <dbReference type="SAM" id="Phobius"/>
    </source>
</evidence>
<evidence type="ECO:0000256" key="4">
    <source>
        <dbReference type="ARBA" id="ARBA00022692"/>
    </source>
</evidence>
<sequence>MRRIPFTGGGGTFYGREQFSPLLIILMIVCLQLFFYLSLSFSLFITDQATALEDSVFDQMFLYSKINFETVPGWTTTSVHVITALGPYMVALVLFVRRAKKCLDFIVTNYVVHLLACTAYGGFPKSWSWWFVTTLTAAVLAVSAEFICLKYFELQEISLGTSTARGSGATAATAGSSTIGNEGESKLDGSSLKGAKMAAVQADARAKASLSAGQGSDEV</sequence>
<evidence type="ECO:0000256" key="3">
    <source>
        <dbReference type="ARBA" id="ARBA00022448"/>
    </source>
</evidence>
<evidence type="ECO:0000256" key="9">
    <source>
        <dbReference type="SAM" id="MobiDB-lite"/>
    </source>
</evidence>
<organism evidence="11 12">
    <name type="scientific">Porphyridium purpureum</name>
    <name type="common">Red alga</name>
    <name type="synonym">Porphyridium cruentum</name>
    <dbReference type="NCBI Taxonomy" id="35688"/>
    <lineage>
        <taxon>Eukaryota</taxon>
        <taxon>Rhodophyta</taxon>
        <taxon>Bangiophyceae</taxon>
        <taxon>Porphyridiales</taxon>
        <taxon>Porphyridiaceae</taxon>
        <taxon>Porphyridium</taxon>
    </lineage>
</organism>
<dbReference type="OrthoDB" id="542931at2759"/>
<evidence type="ECO:0000256" key="1">
    <source>
        <dbReference type="ARBA" id="ARBA00004653"/>
    </source>
</evidence>
<dbReference type="PANTHER" id="PTHR12952">
    <property type="entry name" value="SYS1"/>
    <property type="match status" value="1"/>
</dbReference>
<keyword evidence="7" id="KW-0333">Golgi apparatus</keyword>
<evidence type="ECO:0000256" key="6">
    <source>
        <dbReference type="ARBA" id="ARBA00022989"/>
    </source>
</evidence>
<evidence type="ECO:0000313" key="12">
    <source>
        <dbReference type="Proteomes" id="UP000324585"/>
    </source>
</evidence>
<feature type="region of interest" description="Disordered" evidence="9">
    <location>
        <begin position="171"/>
        <end position="190"/>
    </location>
</feature>
<evidence type="ECO:0000256" key="2">
    <source>
        <dbReference type="ARBA" id="ARBA00008160"/>
    </source>
</evidence>
<comment type="subcellular location">
    <subcellularLocation>
        <location evidence="1">Golgi apparatus membrane</location>
        <topology evidence="1">Multi-pass membrane protein</topology>
    </subcellularLocation>
</comment>
<keyword evidence="12" id="KW-1185">Reference proteome</keyword>
<feature type="compositionally biased region" description="Low complexity" evidence="9">
    <location>
        <begin position="171"/>
        <end position="180"/>
    </location>
</feature>
<dbReference type="GO" id="GO:0034067">
    <property type="term" value="P:protein localization to Golgi apparatus"/>
    <property type="evidence" value="ECO:0007669"/>
    <property type="project" value="TreeGrafter"/>
</dbReference>
<comment type="similarity">
    <text evidence="2">Belongs to the SYS1 family.</text>
</comment>
<keyword evidence="3" id="KW-0813">Transport</keyword>
<dbReference type="Pfam" id="PF09801">
    <property type="entry name" value="SYS1"/>
    <property type="match status" value="1"/>
</dbReference>
<feature type="transmembrane region" description="Helical" evidence="10">
    <location>
        <begin position="103"/>
        <end position="123"/>
    </location>
</feature>
<dbReference type="Proteomes" id="UP000324585">
    <property type="component" value="Unassembled WGS sequence"/>
</dbReference>
<evidence type="ECO:0000313" key="11">
    <source>
        <dbReference type="EMBL" id="KAA8496611.1"/>
    </source>
</evidence>